<feature type="transmembrane region" description="Helical" evidence="1">
    <location>
        <begin position="232"/>
        <end position="253"/>
    </location>
</feature>
<dbReference type="InterPro" id="IPR039672">
    <property type="entry name" value="MFS_2"/>
</dbReference>
<dbReference type="PANTHER" id="PTHR11328:SF24">
    <property type="entry name" value="MAJOR FACILITATOR SUPERFAMILY (MFS) PROFILE DOMAIN-CONTAINING PROTEIN"/>
    <property type="match status" value="1"/>
</dbReference>
<dbReference type="InterPro" id="IPR036259">
    <property type="entry name" value="MFS_trans_sf"/>
</dbReference>
<evidence type="ECO:0000313" key="2">
    <source>
        <dbReference type="EMBL" id="SVC10729.1"/>
    </source>
</evidence>
<accession>A0A382JGA4</accession>
<proteinExistence type="predicted"/>
<dbReference type="PANTHER" id="PTHR11328">
    <property type="entry name" value="MAJOR FACILITATOR SUPERFAMILY DOMAIN-CONTAINING PROTEIN"/>
    <property type="match status" value="1"/>
</dbReference>
<dbReference type="GO" id="GO:0005886">
    <property type="term" value="C:plasma membrane"/>
    <property type="evidence" value="ECO:0007669"/>
    <property type="project" value="TreeGrafter"/>
</dbReference>
<dbReference type="Gene3D" id="1.20.1250.20">
    <property type="entry name" value="MFS general substrate transporter like domains"/>
    <property type="match status" value="1"/>
</dbReference>
<feature type="transmembrane region" description="Helical" evidence="1">
    <location>
        <begin position="180"/>
        <end position="203"/>
    </location>
</feature>
<dbReference type="Pfam" id="PF13347">
    <property type="entry name" value="MFS_2"/>
    <property type="match status" value="1"/>
</dbReference>
<feature type="transmembrane region" description="Helical" evidence="1">
    <location>
        <begin position="12"/>
        <end position="38"/>
    </location>
</feature>
<keyword evidence="1" id="KW-0472">Membrane</keyword>
<protein>
    <recommendedName>
        <fullName evidence="3">Major facilitator superfamily (MFS) profile domain-containing protein</fullName>
    </recommendedName>
</protein>
<evidence type="ECO:0008006" key="3">
    <source>
        <dbReference type="Google" id="ProtNLM"/>
    </source>
</evidence>
<dbReference type="AlphaFoldDB" id="A0A382JGA4"/>
<feature type="transmembrane region" description="Helical" evidence="1">
    <location>
        <begin position="44"/>
        <end position="63"/>
    </location>
</feature>
<sequence length="268" mass="29509">MIKQEQQISWWRLAGFSSIAFPTVGMTLPLAIFLPPFYTKTLGLGLAEVGFVFMLVRLFDIVTDPTMGIIGDRFDSRWGRRRHWLVIALPFMMLGVFMAYMPTATPTVWYLGFWLMVLYAGTTMQTISHTAWAAELSSDYHERSRIAGFNSFAGYIGSLLILTPLAVLEYFGTPPAGHEALSFFGITAIILAPLCVFAAVTLVGERPTAPAPRIGLITGLLLVLKNPHMRRLLMADAAASMPGSVMAGLFIFYQAELLGDSQFNSVAL</sequence>
<reference evidence="2" key="1">
    <citation type="submission" date="2018-05" db="EMBL/GenBank/DDBJ databases">
        <authorList>
            <person name="Lanie J.A."/>
            <person name="Ng W.-L."/>
            <person name="Kazmierczak K.M."/>
            <person name="Andrzejewski T.M."/>
            <person name="Davidsen T.M."/>
            <person name="Wayne K.J."/>
            <person name="Tettelin H."/>
            <person name="Glass J.I."/>
            <person name="Rusch D."/>
            <person name="Podicherti R."/>
            <person name="Tsui H.-C.T."/>
            <person name="Winkler M.E."/>
        </authorList>
    </citation>
    <scope>NUCLEOTIDE SEQUENCE</scope>
</reference>
<dbReference type="GO" id="GO:0015293">
    <property type="term" value="F:symporter activity"/>
    <property type="evidence" value="ECO:0007669"/>
    <property type="project" value="InterPro"/>
</dbReference>
<feature type="transmembrane region" description="Helical" evidence="1">
    <location>
        <begin position="108"/>
        <end position="134"/>
    </location>
</feature>
<name>A0A382JGA4_9ZZZZ</name>
<dbReference type="SUPFAM" id="SSF103473">
    <property type="entry name" value="MFS general substrate transporter"/>
    <property type="match status" value="1"/>
</dbReference>
<organism evidence="2">
    <name type="scientific">marine metagenome</name>
    <dbReference type="NCBI Taxonomy" id="408172"/>
    <lineage>
        <taxon>unclassified sequences</taxon>
        <taxon>metagenomes</taxon>
        <taxon>ecological metagenomes</taxon>
    </lineage>
</organism>
<gene>
    <name evidence="2" type="ORF">METZ01_LOCUS263583</name>
</gene>
<feature type="transmembrane region" description="Helical" evidence="1">
    <location>
        <begin position="84"/>
        <end position="102"/>
    </location>
</feature>
<feature type="transmembrane region" description="Helical" evidence="1">
    <location>
        <begin position="146"/>
        <end position="168"/>
    </location>
</feature>
<feature type="non-terminal residue" evidence="2">
    <location>
        <position position="268"/>
    </location>
</feature>
<dbReference type="EMBL" id="UINC01073962">
    <property type="protein sequence ID" value="SVC10729.1"/>
    <property type="molecule type" value="Genomic_DNA"/>
</dbReference>
<keyword evidence="1" id="KW-0812">Transmembrane</keyword>
<evidence type="ECO:0000256" key="1">
    <source>
        <dbReference type="SAM" id="Phobius"/>
    </source>
</evidence>
<keyword evidence="1" id="KW-1133">Transmembrane helix</keyword>
<dbReference type="GO" id="GO:0008643">
    <property type="term" value="P:carbohydrate transport"/>
    <property type="evidence" value="ECO:0007669"/>
    <property type="project" value="InterPro"/>
</dbReference>